<evidence type="ECO:0000313" key="5">
    <source>
        <dbReference type="EMBL" id="CEG55594.1"/>
    </source>
</evidence>
<reference evidence="6" key="1">
    <citation type="submission" date="2014-09" db="EMBL/GenBank/DDBJ databases">
        <authorList>
            <person name="Gomez-Valero L."/>
        </authorList>
    </citation>
    <scope>NUCLEOTIDE SEQUENCE [LARGE SCALE GENOMIC DNA]</scope>
    <source>
        <strain evidence="6">ATCC700992</strain>
    </source>
</reference>
<dbReference type="AlphaFoldDB" id="A0A098G0V2"/>
<feature type="domain" description="Solute-binding protein family 3/N-terminal" evidence="4">
    <location>
        <begin position="20"/>
        <end position="241"/>
    </location>
</feature>
<keyword evidence="2 3" id="KW-0732">Signal</keyword>
<protein>
    <submittedName>
        <fullName evidence="5">ABC transporter substrate-binding protein</fullName>
    </submittedName>
</protein>
<dbReference type="RefSeq" id="WP_045094450.1">
    <property type="nucleotide sequence ID" value="NZ_LN614827.1"/>
</dbReference>
<dbReference type="PANTHER" id="PTHR35936">
    <property type="entry name" value="MEMBRANE-BOUND LYTIC MUREIN TRANSGLYCOSYLASE F"/>
    <property type="match status" value="1"/>
</dbReference>
<name>A0A098G0V2_9GAMM</name>
<dbReference type="HOGENOM" id="CLU_019602_18_0_6"/>
<dbReference type="OrthoDB" id="5650461at2"/>
<sequence length="241" mass="26951">MKTLVFIILLVSNIVASSAPVSIGVLKFAPPFSSLAGDGNHYYGFTIDLMDNLCKRINEQCIYKSADIKQQYEQLERGDFDLSFLPVPISSKIPEQFIYSLPYLASNGHFLALEDSNIKTVNDIKNYKIGVVHDTLYPIIANSGFAQLNTIKGYATINEVLSALQNREVDVIYVNASVAKYIVNNAIFHFKIVGNRITMGQGYGILALKKNAELIRKINNALLDMEADGTYVKIYKQYFSK</sequence>
<dbReference type="STRING" id="1212491.LFA_0112"/>
<evidence type="ECO:0000259" key="4">
    <source>
        <dbReference type="SMART" id="SM00062"/>
    </source>
</evidence>
<dbReference type="SUPFAM" id="SSF53850">
    <property type="entry name" value="Periplasmic binding protein-like II"/>
    <property type="match status" value="1"/>
</dbReference>
<dbReference type="Proteomes" id="UP000032430">
    <property type="component" value="Chromosome I"/>
</dbReference>
<dbReference type="Pfam" id="PF00497">
    <property type="entry name" value="SBP_bac_3"/>
    <property type="match status" value="1"/>
</dbReference>
<feature type="chain" id="PRO_5001942031" evidence="3">
    <location>
        <begin position="19"/>
        <end position="241"/>
    </location>
</feature>
<evidence type="ECO:0000256" key="2">
    <source>
        <dbReference type="ARBA" id="ARBA00022729"/>
    </source>
</evidence>
<keyword evidence="6" id="KW-1185">Reference proteome</keyword>
<dbReference type="Gene3D" id="3.40.190.10">
    <property type="entry name" value="Periplasmic binding protein-like II"/>
    <property type="match status" value="2"/>
</dbReference>
<evidence type="ECO:0000256" key="3">
    <source>
        <dbReference type="SAM" id="SignalP"/>
    </source>
</evidence>
<feature type="signal peptide" evidence="3">
    <location>
        <begin position="1"/>
        <end position="18"/>
    </location>
</feature>
<proteinExistence type="inferred from homology"/>
<dbReference type="EMBL" id="LN614827">
    <property type="protein sequence ID" value="CEG55594.1"/>
    <property type="molecule type" value="Genomic_DNA"/>
</dbReference>
<dbReference type="InterPro" id="IPR001638">
    <property type="entry name" value="Solute-binding_3/MltF_N"/>
</dbReference>
<evidence type="ECO:0000256" key="1">
    <source>
        <dbReference type="ARBA" id="ARBA00010333"/>
    </source>
</evidence>
<organism evidence="5 6">
    <name type="scientific">Legionella fallonii LLAP-10</name>
    <dbReference type="NCBI Taxonomy" id="1212491"/>
    <lineage>
        <taxon>Bacteria</taxon>
        <taxon>Pseudomonadati</taxon>
        <taxon>Pseudomonadota</taxon>
        <taxon>Gammaproteobacteria</taxon>
        <taxon>Legionellales</taxon>
        <taxon>Legionellaceae</taxon>
        <taxon>Legionella</taxon>
    </lineage>
</organism>
<evidence type="ECO:0000313" key="6">
    <source>
        <dbReference type="Proteomes" id="UP000032430"/>
    </source>
</evidence>
<dbReference type="KEGG" id="lfa:LFA_0112"/>
<dbReference type="PANTHER" id="PTHR35936:SF19">
    <property type="entry name" value="AMINO-ACID-BINDING PROTEIN YXEM-RELATED"/>
    <property type="match status" value="1"/>
</dbReference>
<gene>
    <name evidence="5" type="ORF">LFA_0112</name>
</gene>
<dbReference type="SMART" id="SM00062">
    <property type="entry name" value="PBPb"/>
    <property type="match status" value="1"/>
</dbReference>
<comment type="similarity">
    <text evidence="1">Belongs to the bacterial solute-binding protein 3 family.</text>
</comment>
<accession>A0A098G0V2</accession>